<name>A0ACC2XSG2_9TREE</name>
<keyword evidence="2" id="KW-1185">Reference proteome</keyword>
<sequence>MAAQSEEPHNNEELTSTSNGSSTEKLRRTLTQFPPTESNKRTPEATGTQVLRLTLPKIILLGACANLTMLSNGFSFNAMSISLEKAARDLKIAEKDLQIIVENTSPGRTRSILLSMANMGLPMGNLAALGVVGPLIETTDE</sequence>
<protein>
    <submittedName>
        <fullName evidence="1">Uncharacterized protein</fullName>
    </submittedName>
</protein>
<dbReference type="Proteomes" id="UP001234202">
    <property type="component" value="Unassembled WGS sequence"/>
</dbReference>
<evidence type="ECO:0000313" key="2">
    <source>
        <dbReference type="Proteomes" id="UP001234202"/>
    </source>
</evidence>
<accession>A0ACC2XSG2</accession>
<evidence type="ECO:0000313" key="1">
    <source>
        <dbReference type="EMBL" id="KAJ9126331.1"/>
    </source>
</evidence>
<dbReference type="EMBL" id="JASBWV010000005">
    <property type="protein sequence ID" value="KAJ9126331.1"/>
    <property type="molecule type" value="Genomic_DNA"/>
</dbReference>
<comment type="caution">
    <text evidence="1">The sequence shown here is derived from an EMBL/GenBank/DDBJ whole genome shotgun (WGS) entry which is preliminary data.</text>
</comment>
<proteinExistence type="predicted"/>
<gene>
    <name evidence="1" type="ORF">QFC24_002064</name>
</gene>
<organism evidence="1 2">
    <name type="scientific">Naganishia onofrii</name>
    <dbReference type="NCBI Taxonomy" id="1851511"/>
    <lineage>
        <taxon>Eukaryota</taxon>
        <taxon>Fungi</taxon>
        <taxon>Dikarya</taxon>
        <taxon>Basidiomycota</taxon>
        <taxon>Agaricomycotina</taxon>
        <taxon>Tremellomycetes</taxon>
        <taxon>Filobasidiales</taxon>
        <taxon>Filobasidiaceae</taxon>
        <taxon>Naganishia</taxon>
    </lineage>
</organism>
<reference evidence="1" key="1">
    <citation type="submission" date="2023-04" db="EMBL/GenBank/DDBJ databases">
        <title>Draft Genome sequencing of Naganishia species isolated from polar environments using Oxford Nanopore Technology.</title>
        <authorList>
            <person name="Leo P."/>
            <person name="Venkateswaran K."/>
        </authorList>
    </citation>
    <scope>NUCLEOTIDE SEQUENCE</scope>
    <source>
        <strain evidence="1">DBVPG 5303</strain>
    </source>
</reference>